<evidence type="ECO:0000256" key="2">
    <source>
        <dbReference type="SAM" id="Phobius"/>
    </source>
</evidence>
<dbReference type="PROSITE" id="PS51257">
    <property type="entry name" value="PROKAR_LIPOPROTEIN"/>
    <property type="match status" value="1"/>
</dbReference>
<dbReference type="Proteomes" id="UP000051952">
    <property type="component" value="Unassembled WGS sequence"/>
</dbReference>
<dbReference type="EMBL" id="CYKH01000591">
    <property type="protein sequence ID" value="CUG06495.1"/>
    <property type="molecule type" value="Genomic_DNA"/>
</dbReference>
<feature type="transmembrane region" description="Helical" evidence="2">
    <location>
        <begin position="107"/>
        <end position="130"/>
    </location>
</feature>
<keyword evidence="4" id="KW-1185">Reference proteome</keyword>
<evidence type="ECO:0000313" key="3">
    <source>
        <dbReference type="EMBL" id="CUG06495.1"/>
    </source>
</evidence>
<feature type="transmembrane region" description="Helical" evidence="2">
    <location>
        <begin position="165"/>
        <end position="190"/>
    </location>
</feature>
<organism evidence="3 4">
    <name type="scientific">Bodo saltans</name>
    <name type="common">Flagellated protozoan</name>
    <dbReference type="NCBI Taxonomy" id="75058"/>
    <lineage>
        <taxon>Eukaryota</taxon>
        <taxon>Discoba</taxon>
        <taxon>Euglenozoa</taxon>
        <taxon>Kinetoplastea</taxon>
        <taxon>Metakinetoplastina</taxon>
        <taxon>Eubodonida</taxon>
        <taxon>Bodonidae</taxon>
        <taxon>Bodo</taxon>
    </lineage>
</organism>
<feature type="transmembrane region" description="Helical" evidence="2">
    <location>
        <begin position="16"/>
        <end position="38"/>
    </location>
</feature>
<feature type="transmembrane region" description="Helical" evidence="2">
    <location>
        <begin position="137"/>
        <end position="159"/>
    </location>
</feature>
<keyword evidence="2" id="KW-0472">Membrane</keyword>
<dbReference type="AlphaFoldDB" id="A0A0S4ITB4"/>
<evidence type="ECO:0000313" key="4">
    <source>
        <dbReference type="Proteomes" id="UP000051952"/>
    </source>
</evidence>
<keyword evidence="2" id="KW-1133">Transmembrane helix</keyword>
<evidence type="ECO:0000256" key="1">
    <source>
        <dbReference type="SAM" id="MobiDB-lite"/>
    </source>
</evidence>
<reference evidence="4" key="1">
    <citation type="submission" date="2015-09" db="EMBL/GenBank/DDBJ databases">
        <authorList>
            <consortium name="Pathogen Informatics"/>
        </authorList>
    </citation>
    <scope>NUCLEOTIDE SEQUENCE [LARGE SCALE GENOMIC DNA]</scope>
    <source>
        <strain evidence="4">Lake Konstanz</strain>
    </source>
</reference>
<keyword evidence="2" id="KW-0812">Transmembrane</keyword>
<proteinExistence type="predicted"/>
<dbReference type="VEuPathDB" id="TriTrypDB:BSAL_72915"/>
<gene>
    <name evidence="3" type="ORF">BSAL_72915</name>
</gene>
<protein>
    <submittedName>
        <fullName evidence="3">Membrane-associated protein, putative</fullName>
    </submittedName>
</protein>
<accession>A0A0S4ITB4</accession>
<feature type="region of interest" description="Disordered" evidence="1">
    <location>
        <begin position="280"/>
        <end position="318"/>
    </location>
</feature>
<sequence>MLIARVNSSTCVGLDATLIVLGLVVVVGCPFALTTLFIRRAKVEPLHWECRLQPLRQNKSRPSSLYGRLIQPYAAVVLHRAWKWYALSDTGRDLLKRSWVVLLEYRVLWFAALDSGMLVVIAVLAVVGGLDATDSSLCRSVVLVVLALTVCQMLLMLLLRPYTTLFSVVHGAVTLALTSLSIAAQIAFIVSSTTESPHLWLVKASAGCDLAVVGVTAVKMMFDSKDVVDAIRRRLNGNVGVYDSDHIPRDLSIMTLTLINADHDDALVVNYATQSSSTTSLSHRDVVEGSSASGMREDRVSYRSSSTTSSPCSPPMALRSHSAGNSFALSSSFHLERVNARFWDSNGTAHVLRGGEGGSGFVIDEVFDHRDAEM</sequence>
<name>A0A0S4ITB4_BODSA</name>